<evidence type="ECO:0000256" key="9">
    <source>
        <dbReference type="ARBA" id="ARBA00022516"/>
    </source>
</evidence>
<evidence type="ECO:0000256" key="19">
    <source>
        <dbReference type="SAM" id="Phobius"/>
    </source>
</evidence>
<organism evidence="20 21">
    <name type="scientific">Oceanobacillus halophilus</name>
    <dbReference type="NCBI Taxonomy" id="930130"/>
    <lineage>
        <taxon>Bacteria</taxon>
        <taxon>Bacillati</taxon>
        <taxon>Bacillota</taxon>
        <taxon>Bacilli</taxon>
        <taxon>Bacillales</taxon>
        <taxon>Bacillaceae</taxon>
        <taxon>Oceanobacillus</taxon>
    </lineage>
</organism>
<evidence type="ECO:0000256" key="14">
    <source>
        <dbReference type="ARBA" id="ARBA00023098"/>
    </source>
</evidence>
<evidence type="ECO:0000256" key="4">
    <source>
        <dbReference type="ARBA" id="ARBA00005189"/>
    </source>
</evidence>
<protein>
    <recommendedName>
        <fullName evidence="7 18">Phosphatidate cytidylyltransferase</fullName>
        <ecNumber evidence="6 18">2.7.7.41</ecNumber>
    </recommendedName>
</protein>
<evidence type="ECO:0000256" key="7">
    <source>
        <dbReference type="ARBA" id="ARBA00019373"/>
    </source>
</evidence>
<keyword evidence="21" id="KW-1185">Reference proteome</keyword>
<dbReference type="EC" id="2.7.7.41" evidence="6 18"/>
<feature type="transmembrane region" description="Helical" evidence="19">
    <location>
        <begin position="134"/>
        <end position="153"/>
    </location>
</feature>
<evidence type="ECO:0000256" key="6">
    <source>
        <dbReference type="ARBA" id="ARBA00012487"/>
    </source>
</evidence>
<comment type="caution">
    <text evidence="20">The sequence shown here is derived from an EMBL/GenBank/DDBJ whole genome shotgun (WGS) entry which is preliminary data.</text>
</comment>
<accession>A0A495AD61</accession>
<evidence type="ECO:0000313" key="20">
    <source>
        <dbReference type="EMBL" id="RKQ37514.1"/>
    </source>
</evidence>
<evidence type="ECO:0000256" key="13">
    <source>
        <dbReference type="ARBA" id="ARBA00022989"/>
    </source>
</evidence>
<keyword evidence="9" id="KW-0444">Lipid biosynthesis</keyword>
<dbReference type="OrthoDB" id="9799199at2"/>
<keyword evidence="8" id="KW-1003">Cell membrane</keyword>
<dbReference type="AlphaFoldDB" id="A0A495AD61"/>
<dbReference type="PROSITE" id="PS01315">
    <property type="entry name" value="CDS"/>
    <property type="match status" value="1"/>
</dbReference>
<dbReference type="GO" id="GO:0005886">
    <property type="term" value="C:plasma membrane"/>
    <property type="evidence" value="ECO:0007669"/>
    <property type="project" value="UniProtKB-SubCell"/>
</dbReference>
<evidence type="ECO:0000256" key="11">
    <source>
        <dbReference type="ARBA" id="ARBA00022692"/>
    </source>
</evidence>
<keyword evidence="16" id="KW-0594">Phospholipid biosynthesis</keyword>
<evidence type="ECO:0000256" key="16">
    <source>
        <dbReference type="ARBA" id="ARBA00023209"/>
    </source>
</evidence>
<evidence type="ECO:0000256" key="5">
    <source>
        <dbReference type="ARBA" id="ARBA00010185"/>
    </source>
</evidence>
<evidence type="ECO:0000256" key="2">
    <source>
        <dbReference type="ARBA" id="ARBA00004651"/>
    </source>
</evidence>
<evidence type="ECO:0000256" key="3">
    <source>
        <dbReference type="ARBA" id="ARBA00005119"/>
    </source>
</evidence>
<keyword evidence="15 19" id="KW-0472">Membrane</keyword>
<proteinExistence type="inferred from homology"/>
<dbReference type="GO" id="GO:0016024">
    <property type="term" value="P:CDP-diacylglycerol biosynthetic process"/>
    <property type="evidence" value="ECO:0007669"/>
    <property type="project" value="UniProtKB-UniPathway"/>
</dbReference>
<comment type="catalytic activity">
    <reaction evidence="1 18">
        <text>a 1,2-diacyl-sn-glycero-3-phosphate + CTP + H(+) = a CDP-1,2-diacyl-sn-glycerol + diphosphate</text>
        <dbReference type="Rhea" id="RHEA:16229"/>
        <dbReference type="ChEBI" id="CHEBI:15378"/>
        <dbReference type="ChEBI" id="CHEBI:33019"/>
        <dbReference type="ChEBI" id="CHEBI:37563"/>
        <dbReference type="ChEBI" id="CHEBI:58332"/>
        <dbReference type="ChEBI" id="CHEBI:58608"/>
        <dbReference type="EC" id="2.7.7.41"/>
    </reaction>
</comment>
<sequence length="264" mass="29673">MKERTITALVALIIFIPFVIIGDWPFELFIYLIATIGLLELIHMRKTEGYLFPTILAVLMLWIILIRDAAFLSNYPKFEWVTLIILLLLAYTVLVKNKFTFDHVGFILLSTFYVGIGFFYLLETRDGSAAEGLKNIFFAFLIVWSTDTGAYLFGRAFGKRKLWPTISPNKTIEGAIGGIILACVVTFIFHLINPFPHHLLIVVVVTIVASIFGQIGDLVESALKRNYGVKDSGKILPGHGGILDRFDSVLFVLPLLHIIQFFSG</sequence>
<feature type="transmembrane region" description="Helical" evidence="19">
    <location>
        <begin position="78"/>
        <end position="95"/>
    </location>
</feature>
<keyword evidence="11 18" id="KW-0812">Transmembrane</keyword>
<comment type="pathway">
    <text evidence="3 18">Phospholipid metabolism; CDP-diacylglycerol biosynthesis; CDP-diacylglycerol from sn-glycerol 3-phosphate: step 3/3.</text>
</comment>
<keyword evidence="17" id="KW-1208">Phospholipid metabolism</keyword>
<evidence type="ECO:0000256" key="8">
    <source>
        <dbReference type="ARBA" id="ARBA00022475"/>
    </source>
</evidence>
<evidence type="ECO:0000256" key="18">
    <source>
        <dbReference type="RuleBase" id="RU003938"/>
    </source>
</evidence>
<name>A0A495AD61_9BACI</name>
<comment type="subcellular location">
    <subcellularLocation>
        <location evidence="2">Cell membrane</location>
        <topology evidence="2">Multi-pass membrane protein</topology>
    </subcellularLocation>
</comment>
<evidence type="ECO:0000256" key="17">
    <source>
        <dbReference type="ARBA" id="ARBA00023264"/>
    </source>
</evidence>
<feature type="transmembrane region" description="Helical" evidence="19">
    <location>
        <begin position="51"/>
        <end position="72"/>
    </location>
</feature>
<comment type="pathway">
    <text evidence="4">Lipid metabolism.</text>
</comment>
<dbReference type="PANTHER" id="PTHR46382:SF1">
    <property type="entry name" value="PHOSPHATIDATE CYTIDYLYLTRANSFERASE"/>
    <property type="match status" value="1"/>
</dbReference>
<keyword evidence="14" id="KW-0443">Lipid metabolism</keyword>
<keyword evidence="13 19" id="KW-1133">Transmembrane helix</keyword>
<dbReference type="InterPro" id="IPR000374">
    <property type="entry name" value="PC_trans"/>
</dbReference>
<keyword evidence="10 18" id="KW-0808">Transferase</keyword>
<evidence type="ECO:0000256" key="12">
    <source>
        <dbReference type="ARBA" id="ARBA00022695"/>
    </source>
</evidence>
<evidence type="ECO:0000256" key="10">
    <source>
        <dbReference type="ARBA" id="ARBA00022679"/>
    </source>
</evidence>
<evidence type="ECO:0000313" key="21">
    <source>
        <dbReference type="Proteomes" id="UP000269301"/>
    </source>
</evidence>
<feature type="transmembrane region" description="Helical" evidence="19">
    <location>
        <begin position="198"/>
        <end position="219"/>
    </location>
</feature>
<dbReference type="RefSeq" id="WP_121202594.1">
    <property type="nucleotide sequence ID" value="NZ_RBZP01000001.1"/>
</dbReference>
<feature type="transmembrane region" description="Helical" evidence="19">
    <location>
        <begin position="174"/>
        <end position="192"/>
    </location>
</feature>
<comment type="similarity">
    <text evidence="5 18">Belongs to the CDS family.</text>
</comment>
<evidence type="ECO:0000256" key="1">
    <source>
        <dbReference type="ARBA" id="ARBA00001698"/>
    </source>
</evidence>
<dbReference type="UniPathway" id="UPA00557">
    <property type="reaction ID" value="UER00614"/>
</dbReference>
<dbReference type="Pfam" id="PF01148">
    <property type="entry name" value="CTP_transf_1"/>
    <property type="match status" value="1"/>
</dbReference>
<dbReference type="GO" id="GO:0004605">
    <property type="term" value="F:phosphatidate cytidylyltransferase activity"/>
    <property type="evidence" value="ECO:0007669"/>
    <property type="project" value="UniProtKB-EC"/>
</dbReference>
<keyword evidence="12 18" id="KW-0548">Nucleotidyltransferase</keyword>
<dbReference type="Proteomes" id="UP000269301">
    <property type="component" value="Unassembled WGS sequence"/>
</dbReference>
<feature type="transmembrane region" description="Helical" evidence="19">
    <location>
        <begin position="104"/>
        <end position="122"/>
    </location>
</feature>
<dbReference type="EMBL" id="RBZP01000001">
    <property type="protein sequence ID" value="RKQ37514.1"/>
    <property type="molecule type" value="Genomic_DNA"/>
</dbReference>
<reference evidence="20 21" key="1">
    <citation type="journal article" date="2016" name="Int. J. Syst. Evol. Microbiol.">
        <title>Oceanobacillus halophilus sp. nov., a novel moderately halophilic bacterium from a hypersaline lake.</title>
        <authorList>
            <person name="Amoozegar M.A."/>
            <person name="Bagheri M."/>
            <person name="Makhdoumi A."/>
            <person name="Nikou M.M."/>
            <person name="Fazeli S.A.S."/>
            <person name="Schumann P."/>
            <person name="Sproer C."/>
            <person name="Sanchez-Porro C."/>
            <person name="Ventosa A."/>
        </authorList>
    </citation>
    <scope>NUCLEOTIDE SEQUENCE [LARGE SCALE GENOMIC DNA]</scope>
    <source>
        <strain evidence="20 21">DSM 23996</strain>
    </source>
</reference>
<evidence type="ECO:0000256" key="15">
    <source>
        <dbReference type="ARBA" id="ARBA00023136"/>
    </source>
</evidence>
<gene>
    <name evidence="20" type="ORF">D8M06_01530</name>
</gene>
<dbReference type="PANTHER" id="PTHR46382">
    <property type="entry name" value="PHOSPHATIDATE CYTIDYLYLTRANSFERASE"/>
    <property type="match status" value="1"/>
</dbReference>